<accession>T0Z9V3</accession>
<evidence type="ECO:0000313" key="1">
    <source>
        <dbReference type="EMBL" id="EQD25924.1"/>
    </source>
</evidence>
<name>T0Z9V3_9ZZZZ</name>
<reference evidence="1" key="1">
    <citation type="submission" date="2013-08" db="EMBL/GenBank/DDBJ databases">
        <authorList>
            <person name="Mendez C."/>
            <person name="Richter M."/>
            <person name="Ferrer M."/>
            <person name="Sanchez J."/>
        </authorList>
    </citation>
    <scope>NUCLEOTIDE SEQUENCE</scope>
</reference>
<protein>
    <submittedName>
        <fullName evidence="1">ArsR transcriptional regulator</fullName>
    </submittedName>
</protein>
<sequence length="178" mass="20348">MSGFGTGTMHRIKVINDVSDLVPILRAVDTPLKLRVVARLGEAWMTEEDIRKEFGAEGVKILTFFEKLRLIDTRWVAREGRHQPDKSYHFYYSTININTTSPLAEISEVLAIATMNPRDYAKIEEKIHAAVGAEGRFFSDIAEELGMSPTRLKALVKRSERLEYRGHRIERFQAEPAE</sequence>
<comment type="caution">
    <text evidence="1">The sequence shown here is derived from an EMBL/GenBank/DDBJ whole genome shotgun (WGS) entry which is preliminary data.</text>
</comment>
<dbReference type="InterPro" id="IPR014517">
    <property type="entry name" value="ArsR_tscrpt_regulator"/>
</dbReference>
<reference evidence="1" key="2">
    <citation type="journal article" date="2014" name="ISME J.">
        <title>Microbial stratification in low pH oxic and suboxic macroscopic growths along an acid mine drainage.</title>
        <authorList>
            <person name="Mendez-Garcia C."/>
            <person name="Mesa V."/>
            <person name="Sprenger R.R."/>
            <person name="Richter M."/>
            <person name="Diez M.S."/>
            <person name="Solano J."/>
            <person name="Bargiela R."/>
            <person name="Golyshina O.V."/>
            <person name="Manteca A."/>
            <person name="Ramos J.L."/>
            <person name="Gallego J.R."/>
            <person name="Llorente I."/>
            <person name="Martins Dos Santos V.A."/>
            <person name="Jensen O.N."/>
            <person name="Pelaez A.I."/>
            <person name="Sanchez J."/>
            <person name="Ferrer M."/>
        </authorList>
    </citation>
    <scope>NUCLEOTIDE SEQUENCE</scope>
</reference>
<gene>
    <name evidence="1" type="ORF">B2A_15879</name>
</gene>
<feature type="non-terminal residue" evidence="1">
    <location>
        <position position="178"/>
    </location>
</feature>
<proteinExistence type="predicted"/>
<dbReference type="AlphaFoldDB" id="T0Z9V3"/>
<dbReference type="EMBL" id="AUZZ01011537">
    <property type="protein sequence ID" value="EQD25924.1"/>
    <property type="molecule type" value="Genomic_DNA"/>
</dbReference>
<dbReference type="Pfam" id="PF09824">
    <property type="entry name" value="ArsR"/>
    <property type="match status" value="1"/>
</dbReference>
<organism evidence="1">
    <name type="scientific">mine drainage metagenome</name>
    <dbReference type="NCBI Taxonomy" id="410659"/>
    <lineage>
        <taxon>unclassified sequences</taxon>
        <taxon>metagenomes</taxon>
        <taxon>ecological metagenomes</taxon>
    </lineage>
</organism>